<dbReference type="EMBL" id="CCDI010000001">
    <property type="protein sequence ID" value="CDQ22441.1"/>
    <property type="molecule type" value="Genomic_DNA"/>
</dbReference>
<organism evidence="2 3">
    <name type="scientific">Halobacillus karajensis</name>
    <dbReference type="NCBI Taxonomy" id="195088"/>
    <lineage>
        <taxon>Bacteria</taxon>
        <taxon>Bacillati</taxon>
        <taxon>Bacillota</taxon>
        <taxon>Bacilli</taxon>
        <taxon>Bacillales</taxon>
        <taxon>Bacillaceae</taxon>
        <taxon>Halobacillus</taxon>
    </lineage>
</organism>
<protein>
    <submittedName>
        <fullName evidence="2">Uncharacterized protein</fullName>
    </submittedName>
</protein>
<name>A0A024P3I7_9BACI</name>
<reference evidence="2 3" key="2">
    <citation type="submission" date="2014-05" db="EMBL/GenBank/DDBJ databases">
        <title>Draft genome sequence of Halobacillus karajensis HK-03.</title>
        <authorList>
            <person name="Khelaifia S."/>
            <person name="Croce O."/>
            <person name="Lagier J.C."/>
            <person name="Raoult D."/>
        </authorList>
    </citation>
    <scope>NUCLEOTIDE SEQUENCE [LARGE SCALE GENOMIC DNA]</scope>
    <source>
        <strain evidence="2 3">HD-03</strain>
    </source>
</reference>
<feature type="transmembrane region" description="Helical" evidence="1">
    <location>
        <begin position="38"/>
        <end position="56"/>
    </location>
</feature>
<evidence type="ECO:0000256" key="1">
    <source>
        <dbReference type="SAM" id="Phobius"/>
    </source>
</evidence>
<keyword evidence="1" id="KW-1133">Transmembrane helix</keyword>
<sequence length="130" mass="15267">MNGKILVIMQSATVFGYLIFISWIDMKLQQQAAFTKNFYFYIIFGQFAYIPVGFLIGLQKFLRLWKKEGRFKWKKRYGVGFVVPCAYFLVVPYLLPVDSLFPYSMMTHPTISAVVQVVFGYYFMMSLDKD</sequence>
<dbReference type="AlphaFoldDB" id="A0A024P3I7"/>
<feature type="transmembrane region" description="Helical" evidence="1">
    <location>
        <begin position="77"/>
        <end position="95"/>
    </location>
</feature>
<keyword evidence="1" id="KW-0812">Transmembrane</keyword>
<proteinExistence type="predicted"/>
<accession>A0A024P3I7</accession>
<feature type="transmembrane region" description="Helical" evidence="1">
    <location>
        <begin position="7"/>
        <end position="26"/>
    </location>
</feature>
<dbReference type="Proteomes" id="UP000028868">
    <property type="component" value="Unassembled WGS sequence"/>
</dbReference>
<comment type="caution">
    <text evidence="2">The sequence shown here is derived from an EMBL/GenBank/DDBJ whole genome shotgun (WGS) entry which is preliminary data.</text>
</comment>
<evidence type="ECO:0000313" key="3">
    <source>
        <dbReference type="Proteomes" id="UP000028868"/>
    </source>
</evidence>
<gene>
    <name evidence="2" type="ORF">BN983_00649</name>
</gene>
<keyword evidence="1" id="KW-0472">Membrane</keyword>
<evidence type="ECO:0000313" key="2">
    <source>
        <dbReference type="EMBL" id="CDQ22441.1"/>
    </source>
</evidence>
<keyword evidence="3" id="KW-1185">Reference proteome</keyword>
<dbReference type="RefSeq" id="WP_035505753.1">
    <property type="nucleotide sequence ID" value="NZ_CCDH010000002.1"/>
</dbReference>
<feature type="transmembrane region" description="Helical" evidence="1">
    <location>
        <begin position="101"/>
        <end position="124"/>
    </location>
</feature>
<reference evidence="3" key="1">
    <citation type="submission" date="2014-03" db="EMBL/GenBank/DDBJ databases">
        <authorList>
            <person name="Urmite Genomes U."/>
        </authorList>
    </citation>
    <scope>NUCLEOTIDE SEQUENCE [LARGE SCALE GENOMIC DNA]</scope>
    <source>
        <strain evidence="3">HD-03</strain>
    </source>
</reference>